<keyword evidence="2" id="KW-1185">Reference proteome</keyword>
<evidence type="ECO:0000313" key="2">
    <source>
        <dbReference type="Proteomes" id="UP000054097"/>
    </source>
</evidence>
<accession>A0A0C3BHT9</accession>
<dbReference type="Proteomes" id="UP000054097">
    <property type="component" value="Unassembled WGS sequence"/>
</dbReference>
<sequence>MAKISFFDCARRESGPGFVLLLLPHDFRGSFEKQVIIHDNLDFGVRVSLFLCLVWKISPEKTQSNTILAQLGDLGILMGVGLVAFQKLKNPHASIFFHDK</sequence>
<dbReference type="AlphaFoldDB" id="A0A0C3BHT9"/>
<dbReference type="HOGENOM" id="CLU_2307795_0_0_1"/>
<proteinExistence type="predicted"/>
<name>A0A0C3BHT9_SERVB</name>
<organism evidence="1 2">
    <name type="scientific">Serendipita vermifera MAFF 305830</name>
    <dbReference type="NCBI Taxonomy" id="933852"/>
    <lineage>
        <taxon>Eukaryota</taxon>
        <taxon>Fungi</taxon>
        <taxon>Dikarya</taxon>
        <taxon>Basidiomycota</taxon>
        <taxon>Agaricomycotina</taxon>
        <taxon>Agaricomycetes</taxon>
        <taxon>Sebacinales</taxon>
        <taxon>Serendipitaceae</taxon>
        <taxon>Serendipita</taxon>
    </lineage>
</organism>
<dbReference type="EMBL" id="KN824281">
    <property type="protein sequence ID" value="KIM31659.1"/>
    <property type="molecule type" value="Genomic_DNA"/>
</dbReference>
<gene>
    <name evidence="1" type="ORF">M408DRAFT_327134</name>
</gene>
<reference evidence="2" key="2">
    <citation type="submission" date="2015-01" db="EMBL/GenBank/DDBJ databases">
        <title>Evolutionary Origins and Diversification of the Mycorrhizal Mutualists.</title>
        <authorList>
            <consortium name="DOE Joint Genome Institute"/>
            <consortium name="Mycorrhizal Genomics Consortium"/>
            <person name="Kohler A."/>
            <person name="Kuo A."/>
            <person name="Nagy L.G."/>
            <person name="Floudas D."/>
            <person name="Copeland A."/>
            <person name="Barry K.W."/>
            <person name="Cichocki N."/>
            <person name="Veneault-Fourrey C."/>
            <person name="LaButti K."/>
            <person name="Lindquist E.A."/>
            <person name="Lipzen A."/>
            <person name="Lundell T."/>
            <person name="Morin E."/>
            <person name="Murat C."/>
            <person name="Riley R."/>
            <person name="Ohm R."/>
            <person name="Sun H."/>
            <person name="Tunlid A."/>
            <person name="Henrissat B."/>
            <person name="Grigoriev I.V."/>
            <person name="Hibbett D.S."/>
            <person name="Martin F."/>
        </authorList>
    </citation>
    <scope>NUCLEOTIDE SEQUENCE [LARGE SCALE GENOMIC DNA]</scope>
    <source>
        <strain evidence="2">MAFF 305830</strain>
    </source>
</reference>
<protein>
    <submittedName>
        <fullName evidence="1">Uncharacterized protein</fullName>
    </submittedName>
</protein>
<evidence type="ECO:0000313" key="1">
    <source>
        <dbReference type="EMBL" id="KIM31659.1"/>
    </source>
</evidence>
<reference evidence="1 2" key="1">
    <citation type="submission" date="2014-04" db="EMBL/GenBank/DDBJ databases">
        <authorList>
            <consortium name="DOE Joint Genome Institute"/>
            <person name="Kuo A."/>
            <person name="Zuccaro A."/>
            <person name="Kohler A."/>
            <person name="Nagy L.G."/>
            <person name="Floudas D."/>
            <person name="Copeland A."/>
            <person name="Barry K.W."/>
            <person name="Cichocki N."/>
            <person name="Veneault-Fourrey C."/>
            <person name="LaButti K."/>
            <person name="Lindquist E.A."/>
            <person name="Lipzen A."/>
            <person name="Lundell T."/>
            <person name="Morin E."/>
            <person name="Murat C."/>
            <person name="Sun H."/>
            <person name="Tunlid A."/>
            <person name="Henrissat B."/>
            <person name="Grigoriev I.V."/>
            <person name="Hibbett D.S."/>
            <person name="Martin F."/>
            <person name="Nordberg H.P."/>
            <person name="Cantor M.N."/>
            <person name="Hua S.X."/>
        </authorList>
    </citation>
    <scope>NUCLEOTIDE SEQUENCE [LARGE SCALE GENOMIC DNA]</scope>
    <source>
        <strain evidence="1 2">MAFF 305830</strain>
    </source>
</reference>